<protein>
    <submittedName>
        <fullName evidence="2">Ecdysis triggering hormone</fullName>
    </submittedName>
</protein>
<proteinExistence type="evidence at transcript level"/>
<dbReference type="AlphaFoldDB" id="A0A481SQ15"/>
<organism evidence="2">
    <name type="scientific">Leptinotarsa decemlineata</name>
    <name type="common">Colorado potato beetle</name>
    <name type="synonym">Doryphora decemlineata</name>
    <dbReference type="NCBI Taxonomy" id="7539"/>
    <lineage>
        <taxon>Eukaryota</taxon>
        <taxon>Metazoa</taxon>
        <taxon>Ecdysozoa</taxon>
        <taxon>Arthropoda</taxon>
        <taxon>Hexapoda</taxon>
        <taxon>Insecta</taxon>
        <taxon>Pterygota</taxon>
        <taxon>Neoptera</taxon>
        <taxon>Endopterygota</taxon>
        <taxon>Coleoptera</taxon>
        <taxon>Polyphaga</taxon>
        <taxon>Cucujiformia</taxon>
        <taxon>Chrysomeloidea</taxon>
        <taxon>Chrysomelidae</taxon>
        <taxon>Chrysomelinae</taxon>
        <taxon>Doryphorini</taxon>
        <taxon>Leptinotarsa</taxon>
    </lineage>
</organism>
<dbReference type="EMBL" id="MK381267">
    <property type="protein sequence ID" value="QBH70331.1"/>
    <property type="molecule type" value="mRNA"/>
</dbReference>
<accession>A0A481SQ15</accession>
<dbReference type="OrthoDB" id="6339926at2759"/>
<evidence type="ECO:0000256" key="1">
    <source>
        <dbReference type="SAM" id="SignalP"/>
    </source>
</evidence>
<keyword evidence="1" id="KW-0732">Signal</keyword>
<feature type="chain" id="PRO_5019812880" evidence="1">
    <location>
        <begin position="22"/>
        <end position="145"/>
    </location>
</feature>
<feature type="signal peptide" evidence="1">
    <location>
        <begin position="1"/>
        <end position="21"/>
    </location>
</feature>
<reference evidence="2" key="1">
    <citation type="submission" date="2019-01" db="EMBL/GenBank/DDBJ databases">
        <authorList>
            <person name="Xu Q.Y."/>
        </authorList>
    </citation>
    <scope>NUCLEOTIDE SEQUENCE</scope>
</reference>
<sequence>MFNRTFVFLFFCNCIIQLVQSYEDTPNFFLSAKNVPRIGRNTKGNSDFEKFFLKASKSVPRIGRRNDNSIQHDDYAKNMVQKNYKYPAWSELAEKFEYEPELFSNPAYLEQLEEMVGDDPNVYEVDKVRMKREVPGRFAMKQNGA</sequence>
<name>A0A481SQ15_LEPDE</name>
<evidence type="ECO:0000313" key="2">
    <source>
        <dbReference type="EMBL" id="QBH70331.1"/>
    </source>
</evidence>